<evidence type="ECO:0000313" key="2">
    <source>
        <dbReference type="EMBL" id="KAH1130616.1"/>
    </source>
</evidence>
<evidence type="ECO:0000259" key="1">
    <source>
        <dbReference type="Pfam" id="PF13952"/>
    </source>
</evidence>
<gene>
    <name evidence="2" type="ORF">J1N35_001994</name>
</gene>
<sequence length="301" mass="34621">MVKTLEAFKIQTSIGLPMKGVCSFTNESGKLCLGLGPQDLPHDSVDHTAPHMLLAIYLQTISGLTTTRCVGGWISRELPLWCVANYVLLTVCTDFLVMELILSLIAHSNFIPSLQITHQAYNSHFLVFRGCRILLLNHGMGLMFYTKSRERLRRTQNCGIVINSSIISYASVRDSNPVEGKVEYYGLLMDIIELDYYGKWKIILFRCDWVDVNTACGIKKDQFGFTMVNFFWLIHTRQQLIDELNIFSSQVKQVFYSKDPIDEDWYIVLYNTPRDLFVMGNRSRDDIDERSETLPFPEEKT</sequence>
<dbReference type="Pfam" id="PF13952">
    <property type="entry name" value="DUF4216"/>
    <property type="match status" value="1"/>
</dbReference>
<reference evidence="2 3" key="1">
    <citation type="journal article" date="2021" name="Plant Biotechnol. J.">
        <title>Multi-omics assisted identification of the key and species-specific regulatory components of drought-tolerant mechanisms in Gossypium stocksii.</title>
        <authorList>
            <person name="Yu D."/>
            <person name="Ke L."/>
            <person name="Zhang D."/>
            <person name="Wu Y."/>
            <person name="Sun Y."/>
            <person name="Mei J."/>
            <person name="Sun J."/>
            <person name="Sun Y."/>
        </authorList>
    </citation>
    <scope>NUCLEOTIDE SEQUENCE [LARGE SCALE GENOMIC DNA]</scope>
    <source>
        <strain evidence="3">cv. E1</strain>
        <tissue evidence="2">Leaf</tissue>
    </source>
</reference>
<name>A0A9D3WKI8_9ROSI</name>
<comment type="caution">
    <text evidence="2">The sequence shown here is derived from an EMBL/GenBank/DDBJ whole genome shotgun (WGS) entry which is preliminary data.</text>
</comment>
<dbReference type="PANTHER" id="PTHR48258">
    <property type="entry name" value="DUF4218 DOMAIN-CONTAINING PROTEIN-RELATED"/>
    <property type="match status" value="1"/>
</dbReference>
<dbReference type="EMBL" id="JAIQCV010000001">
    <property type="protein sequence ID" value="KAH1130616.1"/>
    <property type="molecule type" value="Genomic_DNA"/>
</dbReference>
<organism evidence="2 3">
    <name type="scientific">Gossypium stocksii</name>
    <dbReference type="NCBI Taxonomy" id="47602"/>
    <lineage>
        <taxon>Eukaryota</taxon>
        <taxon>Viridiplantae</taxon>
        <taxon>Streptophyta</taxon>
        <taxon>Embryophyta</taxon>
        <taxon>Tracheophyta</taxon>
        <taxon>Spermatophyta</taxon>
        <taxon>Magnoliopsida</taxon>
        <taxon>eudicotyledons</taxon>
        <taxon>Gunneridae</taxon>
        <taxon>Pentapetalae</taxon>
        <taxon>rosids</taxon>
        <taxon>malvids</taxon>
        <taxon>Malvales</taxon>
        <taxon>Malvaceae</taxon>
        <taxon>Malvoideae</taxon>
        <taxon>Gossypium</taxon>
    </lineage>
</organism>
<feature type="domain" description="DUF4216" evidence="1">
    <location>
        <begin position="192"/>
        <end position="268"/>
    </location>
</feature>
<protein>
    <recommendedName>
        <fullName evidence="1">DUF4216 domain-containing protein</fullName>
    </recommendedName>
</protein>
<dbReference type="AlphaFoldDB" id="A0A9D3WKI8"/>
<proteinExistence type="predicted"/>
<dbReference type="InterPro" id="IPR025312">
    <property type="entry name" value="DUF4216"/>
</dbReference>
<accession>A0A9D3WKI8</accession>
<evidence type="ECO:0000313" key="3">
    <source>
        <dbReference type="Proteomes" id="UP000828251"/>
    </source>
</evidence>
<dbReference type="PANTHER" id="PTHR48258:SF15">
    <property type="entry name" value="OS02G0543900 PROTEIN"/>
    <property type="match status" value="1"/>
</dbReference>
<keyword evidence="3" id="KW-1185">Reference proteome</keyword>
<dbReference type="Proteomes" id="UP000828251">
    <property type="component" value="Unassembled WGS sequence"/>
</dbReference>
<dbReference type="OrthoDB" id="1934032at2759"/>